<protein>
    <submittedName>
        <fullName evidence="1">Uncharacterized protein</fullName>
    </submittedName>
</protein>
<comment type="caution">
    <text evidence="1">The sequence shown here is derived from an EMBL/GenBank/DDBJ whole genome shotgun (WGS) entry which is preliminary data.</text>
</comment>
<evidence type="ECO:0000313" key="2">
    <source>
        <dbReference type="Proteomes" id="UP000004277"/>
    </source>
</evidence>
<sequence>MEFQYQYTPPHEPGDALAPLFNCLHFLITPAAPVHFFLAQVLPPNTGFSGKEGWSLRIVQRDDGTCYYTASALAQAATGAMPSCDYDVRTVRQAIRATLDRFAQHHPGRKLEVDATIRRFNLTRDGGHAEPYLLPPSELD</sequence>
<keyword evidence="2" id="KW-1185">Reference proteome</keyword>
<name>A0ACD3SU71_9BURK</name>
<gene>
    <name evidence="1" type="ORF">MW7_002460</name>
</gene>
<evidence type="ECO:0000313" key="1">
    <source>
        <dbReference type="EMBL" id="TMS59483.1"/>
    </source>
</evidence>
<dbReference type="Proteomes" id="UP000004277">
    <property type="component" value="Unassembled WGS sequence"/>
</dbReference>
<organism evidence="1 2">
    <name type="scientific">Imbroritus primus</name>
    <dbReference type="NCBI Taxonomy" id="3058603"/>
    <lineage>
        <taxon>Bacteria</taxon>
        <taxon>Pseudomonadati</taxon>
        <taxon>Pseudomonadota</taxon>
        <taxon>Betaproteobacteria</taxon>
        <taxon>Burkholderiales</taxon>
        <taxon>Burkholderiaceae</taxon>
        <taxon>Imbroritus</taxon>
    </lineage>
</organism>
<reference evidence="1" key="1">
    <citation type="submission" date="2019-05" db="EMBL/GenBank/DDBJ databases">
        <title>Revised genome assembly of Burkholderiaceae (previously Ralstonia) sp. PBA.</title>
        <authorList>
            <person name="Gan H.M."/>
        </authorList>
    </citation>
    <scope>NUCLEOTIDE SEQUENCE</scope>
    <source>
        <strain evidence="1">PBA</strain>
    </source>
</reference>
<dbReference type="EMBL" id="AKCV02000007">
    <property type="protein sequence ID" value="TMS59483.1"/>
    <property type="molecule type" value="Genomic_DNA"/>
</dbReference>
<proteinExistence type="predicted"/>
<accession>A0ACD3SU71</accession>